<sequence length="127" mass="14062">MQNIINVFIFVVAMISTVSGVAVPQGRDLNNSSACVTNVTTFWLDITGQTRNNFICTCRIDNCASHRYELHHCVRDCHTGCAGLELSHAQHADDDHNCLENNHSGCSICFGNSRALVFHSLHSTRDK</sequence>
<keyword evidence="3" id="KW-1185">Reference proteome</keyword>
<evidence type="ECO:0000256" key="1">
    <source>
        <dbReference type="SAM" id="SignalP"/>
    </source>
</evidence>
<evidence type="ECO:0000313" key="3">
    <source>
        <dbReference type="Proteomes" id="UP000033140"/>
    </source>
</evidence>
<dbReference type="Proteomes" id="UP000033140">
    <property type="component" value="Unassembled WGS sequence"/>
</dbReference>
<dbReference type="EMBL" id="BACD03000036">
    <property type="protein sequence ID" value="GAO50740.1"/>
    <property type="molecule type" value="Genomic_DNA"/>
</dbReference>
<feature type="signal peptide" evidence="1">
    <location>
        <begin position="1"/>
        <end position="20"/>
    </location>
</feature>
<comment type="caution">
    <text evidence="2">The sequence shown here is derived from an EMBL/GenBank/DDBJ whole genome shotgun (WGS) entry which is preliminary data.</text>
</comment>
<organism evidence="2 3">
    <name type="scientific">Saitoella complicata (strain BCRC 22490 / CBS 7301 / JCM 7358 / NBRC 10748 / NRRL Y-17804)</name>
    <dbReference type="NCBI Taxonomy" id="698492"/>
    <lineage>
        <taxon>Eukaryota</taxon>
        <taxon>Fungi</taxon>
        <taxon>Dikarya</taxon>
        <taxon>Ascomycota</taxon>
        <taxon>Taphrinomycotina</taxon>
        <taxon>Taphrinomycotina incertae sedis</taxon>
        <taxon>Saitoella</taxon>
    </lineage>
</organism>
<evidence type="ECO:0000313" key="2">
    <source>
        <dbReference type="EMBL" id="GAO50740.1"/>
    </source>
</evidence>
<dbReference type="AlphaFoldDB" id="A0A0E9NMU1"/>
<gene>
    <name evidence="2" type="ORF">G7K_4861-t1</name>
</gene>
<protein>
    <submittedName>
        <fullName evidence="2">Uncharacterized protein</fullName>
    </submittedName>
</protein>
<reference evidence="2 3" key="2">
    <citation type="journal article" date="2014" name="J. Gen. Appl. Microbiol.">
        <title>The early diverging ascomycetous budding yeast Saitoella complicata has three histone deacetylases belonging to the Clr6, Hos2, and Rpd3 lineages.</title>
        <authorList>
            <person name="Nishida H."/>
            <person name="Matsumoto T."/>
            <person name="Kondo S."/>
            <person name="Hamamoto M."/>
            <person name="Yoshikawa H."/>
        </authorList>
    </citation>
    <scope>NUCLEOTIDE SEQUENCE [LARGE SCALE GENOMIC DNA]</scope>
    <source>
        <strain evidence="2 3">NRRL Y-17804</strain>
    </source>
</reference>
<feature type="chain" id="PRO_5002430809" evidence="1">
    <location>
        <begin position="21"/>
        <end position="127"/>
    </location>
</feature>
<proteinExistence type="predicted"/>
<keyword evidence="1" id="KW-0732">Signal</keyword>
<accession>A0A0E9NMU1</accession>
<reference evidence="2 3" key="3">
    <citation type="journal article" date="2015" name="Genome Announc.">
        <title>Draft Genome Sequence of the Archiascomycetous Yeast Saitoella complicata.</title>
        <authorList>
            <person name="Yamauchi K."/>
            <person name="Kondo S."/>
            <person name="Hamamoto M."/>
            <person name="Takahashi Y."/>
            <person name="Ogura Y."/>
            <person name="Hayashi T."/>
            <person name="Nishida H."/>
        </authorList>
    </citation>
    <scope>NUCLEOTIDE SEQUENCE [LARGE SCALE GENOMIC DNA]</scope>
    <source>
        <strain evidence="2 3">NRRL Y-17804</strain>
    </source>
</reference>
<reference evidence="2 3" key="1">
    <citation type="journal article" date="2011" name="J. Gen. Appl. Microbiol.">
        <title>Draft genome sequencing of the enigmatic yeast Saitoella complicata.</title>
        <authorList>
            <person name="Nishida H."/>
            <person name="Hamamoto M."/>
            <person name="Sugiyama J."/>
        </authorList>
    </citation>
    <scope>NUCLEOTIDE SEQUENCE [LARGE SCALE GENOMIC DNA]</scope>
    <source>
        <strain evidence="2 3">NRRL Y-17804</strain>
    </source>
</reference>
<name>A0A0E9NMU1_SAICN</name>